<dbReference type="Gene3D" id="3.30.710.10">
    <property type="entry name" value="Potassium Channel Kv1.1, Chain A"/>
    <property type="match status" value="1"/>
</dbReference>
<feature type="domain" description="BTB" evidence="1">
    <location>
        <begin position="6"/>
        <end position="75"/>
    </location>
</feature>
<dbReference type="InterPro" id="IPR003131">
    <property type="entry name" value="T1-type_BTB"/>
</dbReference>
<protein>
    <recommendedName>
        <fullName evidence="1">BTB domain-containing protein</fullName>
    </recommendedName>
</protein>
<dbReference type="SUPFAM" id="SSF54695">
    <property type="entry name" value="POZ domain"/>
    <property type="match status" value="1"/>
</dbReference>
<proteinExistence type="predicted"/>
<dbReference type="PROSITE" id="PS50097">
    <property type="entry name" value="BTB"/>
    <property type="match status" value="1"/>
</dbReference>
<dbReference type="Pfam" id="PF02214">
    <property type="entry name" value="BTB_2"/>
    <property type="match status" value="1"/>
</dbReference>
<dbReference type="InterPro" id="IPR011333">
    <property type="entry name" value="SKP1/BTB/POZ_sf"/>
</dbReference>
<dbReference type="AlphaFoldDB" id="A0A367JS48"/>
<dbReference type="Proteomes" id="UP000253551">
    <property type="component" value="Unassembled WGS sequence"/>
</dbReference>
<evidence type="ECO:0000259" key="1">
    <source>
        <dbReference type="PROSITE" id="PS50097"/>
    </source>
</evidence>
<dbReference type="OrthoDB" id="2414723at2759"/>
<dbReference type="EMBL" id="PJQM01002789">
    <property type="protein sequence ID" value="RCH92770.1"/>
    <property type="molecule type" value="Genomic_DNA"/>
</dbReference>
<gene>
    <name evidence="2" type="ORF">CU098_010333</name>
</gene>
<keyword evidence="3" id="KW-1185">Reference proteome</keyword>
<dbReference type="STRING" id="4846.A0A367JS48"/>
<reference evidence="2 3" key="1">
    <citation type="journal article" date="2018" name="G3 (Bethesda)">
        <title>Phylogenetic and Phylogenomic Definition of Rhizopus Species.</title>
        <authorList>
            <person name="Gryganskyi A.P."/>
            <person name="Golan J."/>
            <person name="Dolatabadi S."/>
            <person name="Mondo S."/>
            <person name="Robb S."/>
            <person name="Idnurm A."/>
            <person name="Muszewska A."/>
            <person name="Steczkiewicz K."/>
            <person name="Masonjones S."/>
            <person name="Liao H.L."/>
            <person name="Gajdeczka M.T."/>
            <person name="Anike F."/>
            <person name="Vuek A."/>
            <person name="Anishchenko I.M."/>
            <person name="Voigt K."/>
            <person name="de Hoog G.S."/>
            <person name="Smith M.E."/>
            <person name="Heitman J."/>
            <person name="Vilgalys R."/>
            <person name="Stajich J.E."/>
        </authorList>
    </citation>
    <scope>NUCLEOTIDE SEQUENCE [LARGE SCALE GENOMIC DNA]</scope>
    <source>
        <strain evidence="2 3">LSU 92-RS-03</strain>
    </source>
</reference>
<organism evidence="2 3">
    <name type="scientific">Rhizopus stolonifer</name>
    <name type="common">Rhizopus nigricans</name>
    <dbReference type="NCBI Taxonomy" id="4846"/>
    <lineage>
        <taxon>Eukaryota</taxon>
        <taxon>Fungi</taxon>
        <taxon>Fungi incertae sedis</taxon>
        <taxon>Mucoromycota</taxon>
        <taxon>Mucoromycotina</taxon>
        <taxon>Mucoromycetes</taxon>
        <taxon>Mucorales</taxon>
        <taxon>Mucorineae</taxon>
        <taxon>Rhizopodaceae</taxon>
        <taxon>Rhizopus</taxon>
    </lineage>
</organism>
<dbReference type="InterPro" id="IPR000210">
    <property type="entry name" value="BTB/POZ_dom"/>
</dbReference>
<dbReference type="InterPro" id="IPR045068">
    <property type="entry name" value="BACURD1-3"/>
</dbReference>
<name>A0A367JS48_RHIST</name>
<dbReference type="GO" id="GO:0051260">
    <property type="term" value="P:protein homooligomerization"/>
    <property type="evidence" value="ECO:0007669"/>
    <property type="project" value="InterPro"/>
</dbReference>
<sequence length="115" mass="13934">MNKPNSLIRLNVGGDIFFTYYETLYSSRYFRVLLNNMQLVKNMTVDEDRIFIDRSKELFKYVLQFLRVRHLNLGQKDSDFLDDLREEALFYGINDLVEFVEAEMNSDDYYSDWER</sequence>
<evidence type="ECO:0000313" key="2">
    <source>
        <dbReference type="EMBL" id="RCH92770.1"/>
    </source>
</evidence>
<dbReference type="SMART" id="SM00225">
    <property type="entry name" value="BTB"/>
    <property type="match status" value="1"/>
</dbReference>
<dbReference type="PANTHER" id="PTHR11145">
    <property type="entry name" value="BTB/POZ DOMAIN-CONTAINING ADAPTER FOR CUL3-MEDIATED RHOA DEGRADATION PROTEIN FAMILY MEMBER"/>
    <property type="match status" value="1"/>
</dbReference>
<comment type="caution">
    <text evidence="2">The sequence shown here is derived from an EMBL/GenBank/DDBJ whole genome shotgun (WGS) entry which is preliminary data.</text>
</comment>
<evidence type="ECO:0000313" key="3">
    <source>
        <dbReference type="Proteomes" id="UP000253551"/>
    </source>
</evidence>
<accession>A0A367JS48</accession>
<dbReference type="PANTHER" id="PTHR11145:SF8">
    <property type="entry name" value="RE57120P"/>
    <property type="match status" value="1"/>
</dbReference>